<proteinExistence type="predicted"/>
<dbReference type="Gramene" id="C.cajan_13439.t">
    <property type="protein sequence ID" value="C.cajan_13439.t"/>
    <property type="gene ID" value="C.cajan_13439"/>
</dbReference>
<dbReference type="PANTHER" id="PTHR36376:SF1">
    <property type="entry name" value="OS09G0514700 PROTEIN"/>
    <property type="match status" value="1"/>
</dbReference>
<dbReference type="Proteomes" id="UP000075243">
    <property type="component" value="Chromosome 10"/>
</dbReference>
<accession>A0A151SUG1</accession>
<keyword evidence="3" id="KW-1185">Reference proteome</keyword>
<feature type="compositionally biased region" description="Basic residues" evidence="1">
    <location>
        <begin position="228"/>
        <end position="237"/>
    </location>
</feature>
<dbReference type="AlphaFoldDB" id="A0A151SUG1"/>
<protein>
    <submittedName>
        <fullName evidence="2">Uncharacterized protein</fullName>
    </submittedName>
</protein>
<name>A0A151SUG1_CAJCA</name>
<sequence length="275" mass="30044">MPVNVENNVNENKSTASAELTVNVAENLKKYESTVSDEVSFGAPNNYISGAKSCSKEVHKKILDLNATNTPFIKSICGSVGNSLSDPDTLGQKNSKPNNEIFEVCAMLNGSCPVNPDMMCPGALLSDSLEVKVSEVTSCHKYLSLSHSENNGFLDLSDPKNASDVERGLLVNSSELNLDTNGKNLPSLTEEWEVVGKNVNGRESSEYSQFDDPPKKSSQECSDQKSGVKLRQKRKHIHSEAKSSSDKPVAMFLRSMKNAMTVQPRRSMRLISKVP</sequence>
<gene>
    <name evidence="2" type="ORF">KK1_013851</name>
</gene>
<evidence type="ECO:0000256" key="1">
    <source>
        <dbReference type="SAM" id="MobiDB-lite"/>
    </source>
</evidence>
<evidence type="ECO:0000313" key="2">
    <source>
        <dbReference type="EMBL" id="KYP58444.1"/>
    </source>
</evidence>
<reference evidence="2 3" key="1">
    <citation type="journal article" date="2012" name="Nat. Biotechnol.">
        <title>Draft genome sequence of pigeonpea (Cajanus cajan), an orphan legume crop of resource-poor farmers.</title>
        <authorList>
            <person name="Varshney R.K."/>
            <person name="Chen W."/>
            <person name="Li Y."/>
            <person name="Bharti A.K."/>
            <person name="Saxena R.K."/>
            <person name="Schlueter J.A."/>
            <person name="Donoghue M.T."/>
            <person name="Azam S."/>
            <person name="Fan G."/>
            <person name="Whaley A.M."/>
            <person name="Farmer A.D."/>
            <person name="Sheridan J."/>
            <person name="Iwata A."/>
            <person name="Tuteja R."/>
            <person name="Penmetsa R.V."/>
            <person name="Wu W."/>
            <person name="Upadhyaya H.D."/>
            <person name="Yang S.P."/>
            <person name="Shah T."/>
            <person name="Saxena K.B."/>
            <person name="Michael T."/>
            <person name="McCombie W.R."/>
            <person name="Yang B."/>
            <person name="Zhang G."/>
            <person name="Yang H."/>
            <person name="Wang J."/>
            <person name="Spillane C."/>
            <person name="Cook D.R."/>
            <person name="May G.D."/>
            <person name="Xu X."/>
            <person name="Jackson S.A."/>
        </authorList>
    </citation>
    <scope>NUCLEOTIDE SEQUENCE [LARGE SCALE GENOMIC DNA]</scope>
    <source>
        <strain evidence="3">cv. Asha</strain>
    </source>
</reference>
<dbReference type="PANTHER" id="PTHR36376">
    <property type="entry name" value="OS09G0514700 PROTEIN"/>
    <property type="match status" value="1"/>
</dbReference>
<evidence type="ECO:0000313" key="3">
    <source>
        <dbReference type="Proteomes" id="UP000075243"/>
    </source>
</evidence>
<organism evidence="2 3">
    <name type="scientific">Cajanus cajan</name>
    <name type="common">Pigeon pea</name>
    <name type="synonym">Cajanus indicus</name>
    <dbReference type="NCBI Taxonomy" id="3821"/>
    <lineage>
        <taxon>Eukaryota</taxon>
        <taxon>Viridiplantae</taxon>
        <taxon>Streptophyta</taxon>
        <taxon>Embryophyta</taxon>
        <taxon>Tracheophyta</taxon>
        <taxon>Spermatophyta</taxon>
        <taxon>Magnoliopsida</taxon>
        <taxon>eudicotyledons</taxon>
        <taxon>Gunneridae</taxon>
        <taxon>Pentapetalae</taxon>
        <taxon>rosids</taxon>
        <taxon>fabids</taxon>
        <taxon>Fabales</taxon>
        <taxon>Fabaceae</taxon>
        <taxon>Papilionoideae</taxon>
        <taxon>50 kb inversion clade</taxon>
        <taxon>NPAAA clade</taxon>
        <taxon>indigoferoid/millettioid clade</taxon>
        <taxon>Phaseoleae</taxon>
        <taxon>Cajanus</taxon>
    </lineage>
</organism>
<dbReference type="EMBL" id="CM003612">
    <property type="protein sequence ID" value="KYP58444.1"/>
    <property type="molecule type" value="Genomic_DNA"/>
</dbReference>
<feature type="region of interest" description="Disordered" evidence="1">
    <location>
        <begin position="203"/>
        <end position="250"/>
    </location>
</feature>